<keyword evidence="3" id="KW-0966">Cell projection</keyword>
<evidence type="ECO:0000256" key="1">
    <source>
        <dbReference type="ARBA" id="ARBA00004138"/>
    </source>
</evidence>
<reference evidence="5" key="1">
    <citation type="submission" date="2023-07" db="EMBL/GenBank/DDBJ databases">
        <authorList>
            <consortium name="AG Swart"/>
            <person name="Singh M."/>
            <person name="Singh A."/>
            <person name="Seah K."/>
            <person name="Emmerich C."/>
        </authorList>
    </citation>
    <scope>NUCLEOTIDE SEQUENCE</scope>
    <source>
        <strain evidence="5">DP1</strain>
    </source>
</reference>
<feature type="region of interest" description="Disordered" evidence="4">
    <location>
        <begin position="228"/>
        <end position="280"/>
    </location>
</feature>
<dbReference type="PANTHER" id="PTHR31183:SF1">
    <property type="entry name" value="CILIA- AND FLAGELLA-ASSOCIATED PROTEIN 53"/>
    <property type="match status" value="1"/>
</dbReference>
<dbReference type="GO" id="GO:0005929">
    <property type="term" value="C:cilium"/>
    <property type="evidence" value="ECO:0007669"/>
    <property type="project" value="UniProtKB-SubCell"/>
</dbReference>
<feature type="compositionally biased region" description="Basic and acidic residues" evidence="4">
    <location>
        <begin position="1"/>
        <end position="12"/>
    </location>
</feature>
<gene>
    <name evidence="5" type="ORF">ECRASSUSDP1_LOCUS8601</name>
</gene>
<feature type="region of interest" description="Disordered" evidence="4">
    <location>
        <begin position="369"/>
        <end position="390"/>
    </location>
</feature>
<evidence type="ECO:0000313" key="5">
    <source>
        <dbReference type="EMBL" id="CAI2367319.1"/>
    </source>
</evidence>
<evidence type="ECO:0000256" key="2">
    <source>
        <dbReference type="ARBA" id="ARBA00023069"/>
    </source>
</evidence>
<sequence length="390" mass="48368">MVFKRVVKDRVSQMKKQKEKNLEERRKRLAAKLRQEEAMYQKEFNDNLETPEQVRQQMAKKLFLLKKQRQEEKKQIVEQAEERQREQQLRDKKRKRDQEIFEEMLFAKMSEVDMKKKIEREKREAKEKQERVKETMDIISWQNKTKSETQNIEKMKEEAEKQKFNEIWKLENKKEEEMERQRNLINKERNLELIRHNQMEKEIKNLEEEKEKERDKFLLQQALDRERAMEELEKQEKEERRQEAKELQNHYKQQSDDAKKKDNGKFRKTNGEKKMKQEFSYSEKYTKKMFRNEDKNNIIREKDELDRALDEQNREHETKVLSQKMNKNQHQSDILKQIGVKERERRKEYRDTMFEQRAMKLSELGYNKKVDHENAKNQQMLETLRSQRPY</sequence>
<feature type="compositionally biased region" description="Basic and acidic residues" evidence="4">
    <location>
        <begin position="306"/>
        <end position="319"/>
    </location>
</feature>
<feature type="compositionally biased region" description="Polar residues" evidence="4">
    <location>
        <begin position="320"/>
        <end position="333"/>
    </location>
</feature>
<feature type="compositionally biased region" description="Basic and acidic residues" evidence="4">
    <location>
        <begin position="228"/>
        <end position="277"/>
    </location>
</feature>
<feature type="region of interest" description="Disordered" evidence="4">
    <location>
        <begin position="306"/>
        <end position="333"/>
    </location>
</feature>
<evidence type="ECO:0008006" key="7">
    <source>
        <dbReference type="Google" id="ProtNLM"/>
    </source>
</evidence>
<evidence type="ECO:0000256" key="3">
    <source>
        <dbReference type="ARBA" id="ARBA00023273"/>
    </source>
</evidence>
<name>A0AAD1UEI7_EUPCR</name>
<proteinExistence type="predicted"/>
<dbReference type="InterPro" id="IPR043596">
    <property type="entry name" value="CFAP53/TCHP"/>
</dbReference>
<dbReference type="EMBL" id="CAMPGE010008419">
    <property type="protein sequence ID" value="CAI2367319.1"/>
    <property type="molecule type" value="Genomic_DNA"/>
</dbReference>
<feature type="compositionally biased region" description="Basic and acidic residues" evidence="4">
    <location>
        <begin position="74"/>
        <end position="90"/>
    </location>
</feature>
<dbReference type="Proteomes" id="UP001295684">
    <property type="component" value="Unassembled WGS sequence"/>
</dbReference>
<evidence type="ECO:0000313" key="6">
    <source>
        <dbReference type="Proteomes" id="UP001295684"/>
    </source>
</evidence>
<feature type="region of interest" description="Disordered" evidence="4">
    <location>
        <begin position="74"/>
        <end position="95"/>
    </location>
</feature>
<dbReference type="AlphaFoldDB" id="A0AAD1UEI7"/>
<feature type="compositionally biased region" description="Basic and acidic residues" evidence="4">
    <location>
        <begin position="121"/>
        <end position="136"/>
    </location>
</feature>
<feature type="region of interest" description="Disordered" evidence="4">
    <location>
        <begin position="1"/>
        <end position="23"/>
    </location>
</feature>
<protein>
    <recommendedName>
        <fullName evidence="7">Trichohyalin-plectin-homology domain-containing protein</fullName>
    </recommendedName>
</protein>
<evidence type="ECO:0000256" key="4">
    <source>
        <dbReference type="SAM" id="MobiDB-lite"/>
    </source>
</evidence>
<feature type="region of interest" description="Disordered" evidence="4">
    <location>
        <begin position="121"/>
        <end position="151"/>
    </location>
</feature>
<organism evidence="5 6">
    <name type="scientific">Euplotes crassus</name>
    <dbReference type="NCBI Taxonomy" id="5936"/>
    <lineage>
        <taxon>Eukaryota</taxon>
        <taxon>Sar</taxon>
        <taxon>Alveolata</taxon>
        <taxon>Ciliophora</taxon>
        <taxon>Intramacronucleata</taxon>
        <taxon>Spirotrichea</taxon>
        <taxon>Hypotrichia</taxon>
        <taxon>Euplotida</taxon>
        <taxon>Euplotidae</taxon>
        <taxon>Moneuplotes</taxon>
    </lineage>
</organism>
<keyword evidence="2" id="KW-0969">Cilium</keyword>
<comment type="caution">
    <text evidence="5">The sequence shown here is derived from an EMBL/GenBank/DDBJ whole genome shotgun (WGS) entry which is preliminary data.</text>
</comment>
<feature type="compositionally biased region" description="Polar residues" evidence="4">
    <location>
        <begin position="376"/>
        <end position="390"/>
    </location>
</feature>
<keyword evidence="6" id="KW-1185">Reference proteome</keyword>
<dbReference type="PANTHER" id="PTHR31183">
    <property type="entry name" value="TRICHOPLEIN KERATIN FILAMENT-BINDING PROTEIN FAMILY MEMBER"/>
    <property type="match status" value="1"/>
</dbReference>
<comment type="subcellular location">
    <subcellularLocation>
        <location evidence="1">Cell projection</location>
        <location evidence="1">Cilium</location>
    </subcellularLocation>
</comment>
<accession>A0AAD1UEI7</accession>